<proteinExistence type="predicted"/>
<keyword evidence="3" id="KW-1185">Reference proteome</keyword>
<dbReference type="EMBL" id="CP018221">
    <property type="protein sequence ID" value="API60303.1"/>
    <property type="molecule type" value="Genomic_DNA"/>
</dbReference>
<dbReference type="InterPro" id="IPR002539">
    <property type="entry name" value="MaoC-like_dom"/>
</dbReference>
<gene>
    <name evidence="2" type="ORF">BSL82_14220</name>
</gene>
<dbReference type="PANTHER" id="PTHR43664">
    <property type="entry name" value="MONOAMINE OXIDASE-RELATED"/>
    <property type="match status" value="1"/>
</dbReference>
<dbReference type="RefSeq" id="WP_072597999.1">
    <property type="nucleotide sequence ID" value="NZ_CP018221.1"/>
</dbReference>
<dbReference type="KEGG" id="sphj:BSL82_14220"/>
<dbReference type="PANTHER" id="PTHR43664:SF1">
    <property type="entry name" value="BETA-METHYLMALYL-COA DEHYDRATASE"/>
    <property type="match status" value="1"/>
</dbReference>
<dbReference type="OrthoDB" id="9797938at2"/>
<evidence type="ECO:0000313" key="3">
    <source>
        <dbReference type="Proteomes" id="UP000182063"/>
    </source>
</evidence>
<name>A0A1L3ZXE0_9SPHN</name>
<dbReference type="Gene3D" id="3.10.129.10">
    <property type="entry name" value="Hotdog Thioesterase"/>
    <property type="match status" value="1"/>
</dbReference>
<protein>
    <submittedName>
        <fullName evidence="2">Dehydratase</fullName>
    </submittedName>
</protein>
<dbReference type="InterPro" id="IPR052342">
    <property type="entry name" value="MCH/BMMD"/>
</dbReference>
<accession>A0A1L3ZXE0</accession>
<dbReference type="AlphaFoldDB" id="A0A1L3ZXE0"/>
<dbReference type="SUPFAM" id="SSF54637">
    <property type="entry name" value="Thioesterase/thiol ester dehydrase-isomerase"/>
    <property type="match status" value="1"/>
</dbReference>
<dbReference type="InterPro" id="IPR029069">
    <property type="entry name" value="HotDog_dom_sf"/>
</dbReference>
<reference evidence="3" key="1">
    <citation type="submission" date="2016-11" db="EMBL/GenBank/DDBJ databases">
        <title>Complete Genome Sequence of alachlor-degrading Sphingomonas sp. strain JJ-A5.</title>
        <authorList>
            <person name="Lee H."/>
            <person name="Ka J.-O."/>
        </authorList>
    </citation>
    <scope>NUCLEOTIDE SEQUENCE [LARGE SCALE GENOMIC DNA]</scope>
    <source>
        <strain evidence="3">JJ-A5</strain>
    </source>
</reference>
<dbReference type="Pfam" id="PF01575">
    <property type="entry name" value="MaoC_dehydratas"/>
    <property type="match status" value="1"/>
</dbReference>
<sequence>MTGEQPFVPVMPHRTFEDLQVGERRKSRERTISRQEILDFARTYDPQWFHTDAELARQSVFGEVVASGIHVLALWRQLDHEINSDIDFVCGVGWDDLRLRRAIRSGDTIHVTSEIVELRPSQTRDDRGTALIRYAVVTDDGTEAVTFTSINLVYTRLGRDRRRASASASA</sequence>
<dbReference type="STRING" id="1921510.BSL82_14220"/>
<evidence type="ECO:0000313" key="2">
    <source>
        <dbReference type="EMBL" id="API60303.1"/>
    </source>
</evidence>
<feature type="domain" description="MaoC-like" evidence="1">
    <location>
        <begin position="22"/>
        <end position="122"/>
    </location>
</feature>
<organism evidence="2 3">
    <name type="scientific">Tardibacter chloracetimidivorans</name>
    <dbReference type="NCBI Taxonomy" id="1921510"/>
    <lineage>
        <taxon>Bacteria</taxon>
        <taxon>Pseudomonadati</taxon>
        <taxon>Pseudomonadota</taxon>
        <taxon>Alphaproteobacteria</taxon>
        <taxon>Sphingomonadales</taxon>
        <taxon>Sphingomonadaceae</taxon>
        <taxon>Tardibacter</taxon>
    </lineage>
</organism>
<dbReference type="Proteomes" id="UP000182063">
    <property type="component" value="Chromosome"/>
</dbReference>
<evidence type="ECO:0000259" key="1">
    <source>
        <dbReference type="Pfam" id="PF01575"/>
    </source>
</evidence>